<dbReference type="PANTHER" id="PTHR43179">
    <property type="entry name" value="RHAMNOSYLTRANSFERASE WBBL"/>
    <property type="match status" value="1"/>
</dbReference>
<gene>
    <name evidence="6" type="ORF">EUA94_17310</name>
</gene>
<keyword evidence="3" id="KW-0328">Glycosyltransferase</keyword>
<feature type="domain" description="Glycosyltransferase 2-like" evidence="5">
    <location>
        <begin position="7"/>
        <end position="120"/>
    </location>
</feature>
<sequence>MSDPAVSVVIPTRGGAGRLPVLLDALAAQVVDEPWEVVVVLDGDVDGSGAVLETYADRVPLRVVRRTGGDGVAAALSTGYDEARGEIVLRCDDDLTPPPGLVAGHLAHHRGRAVGARPVGVISMTRDVFPDTPYAAAYGRPANERLLAEAYARPAGERWRHWAACNSVTKAAYTAVGGFDTAMRYREDSELGLRLARSGVEIVIDPALEVEHRGPATDTATRAARAFTSGASTLAFDTRHPGSHPIGSTARDPWSRAVGSAAARIDSRAAAGALGRRVDAALPRLPERLGAKAVAWAVEAAAAAGRRVGDADWVRDVPVSALDSVSVVVPHYGDPATALALLDQLAAQTHPVQVIVADDASPDPFPDRPGVDVVRRTANGGFGANVNSGIAAATGDAVLVLNSDLSIEPTFVADMVSAARARPHAVLAPRMVDEHGTEAWVGRDFPRVRHQFAAWLTPLARFRGTSAWHRAVGHDVHAQVSERPVDWVVGAAMWIPLAEFRAVGGFDERFFMNSEEVDLQRRLGERGVSAIALRSPTVVHAGGGSSPSASRRRWLVEGQLLYADKWGSRRALQVALTAATGANLAVNTFRRAAGRDIRPLDVARSELSMIRGDR</sequence>
<evidence type="ECO:0000313" key="7">
    <source>
        <dbReference type="Proteomes" id="UP000291101"/>
    </source>
</evidence>
<dbReference type="OrthoDB" id="9771846at2"/>
<evidence type="ECO:0000256" key="3">
    <source>
        <dbReference type="ARBA" id="ARBA00022676"/>
    </source>
</evidence>
<reference evidence="6 7" key="1">
    <citation type="submission" date="2019-01" db="EMBL/GenBank/DDBJ databases">
        <title>Novel species of Nocardioides.</title>
        <authorList>
            <person name="Liu Q."/>
            <person name="X Y.-H."/>
        </authorList>
    </citation>
    <scope>NUCLEOTIDE SEQUENCE [LARGE SCALE GENOMIC DNA]</scope>
    <source>
        <strain evidence="6 7">HLT2-9</strain>
    </source>
</reference>
<evidence type="ECO:0000313" key="6">
    <source>
        <dbReference type="EMBL" id="RYC05822.1"/>
    </source>
</evidence>
<evidence type="ECO:0000256" key="2">
    <source>
        <dbReference type="ARBA" id="ARBA00006739"/>
    </source>
</evidence>
<dbReference type="PANTHER" id="PTHR43179:SF12">
    <property type="entry name" value="GALACTOFURANOSYLTRANSFERASE GLFT2"/>
    <property type="match status" value="1"/>
</dbReference>
<protein>
    <submittedName>
        <fullName evidence="6">Glycosyltransferase</fullName>
    </submittedName>
</protein>
<dbReference type="Gene3D" id="3.90.550.10">
    <property type="entry name" value="Spore Coat Polysaccharide Biosynthesis Protein SpsA, Chain A"/>
    <property type="match status" value="2"/>
</dbReference>
<dbReference type="RefSeq" id="WP_129428148.1">
    <property type="nucleotide sequence ID" value="NZ_SDWV01000020.1"/>
</dbReference>
<evidence type="ECO:0000259" key="5">
    <source>
        <dbReference type="Pfam" id="PF00535"/>
    </source>
</evidence>
<feature type="domain" description="Glycosyltransferase 2-like" evidence="5">
    <location>
        <begin position="326"/>
        <end position="455"/>
    </location>
</feature>
<dbReference type="CDD" id="cd00761">
    <property type="entry name" value="Glyco_tranf_GTA_type"/>
    <property type="match status" value="1"/>
</dbReference>
<accession>A0A4Q2SK49</accession>
<comment type="similarity">
    <text evidence="2">Belongs to the glycosyltransferase 2 family.</text>
</comment>
<dbReference type="InterPro" id="IPR001173">
    <property type="entry name" value="Glyco_trans_2-like"/>
</dbReference>
<keyword evidence="7" id="KW-1185">Reference proteome</keyword>
<keyword evidence="4 6" id="KW-0808">Transferase</keyword>
<dbReference type="Pfam" id="PF00535">
    <property type="entry name" value="Glycos_transf_2"/>
    <property type="match status" value="2"/>
</dbReference>
<dbReference type="EMBL" id="SDWV01000020">
    <property type="protein sequence ID" value="RYC05822.1"/>
    <property type="molecule type" value="Genomic_DNA"/>
</dbReference>
<proteinExistence type="inferred from homology"/>
<organism evidence="6 7">
    <name type="scientific">Nocardioides zhouii</name>
    <dbReference type="NCBI Taxonomy" id="1168729"/>
    <lineage>
        <taxon>Bacteria</taxon>
        <taxon>Bacillati</taxon>
        <taxon>Actinomycetota</taxon>
        <taxon>Actinomycetes</taxon>
        <taxon>Propionibacteriales</taxon>
        <taxon>Nocardioidaceae</taxon>
        <taxon>Nocardioides</taxon>
    </lineage>
</organism>
<dbReference type="Proteomes" id="UP000291101">
    <property type="component" value="Unassembled WGS sequence"/>
</dbReference>
<dbReference type="SUPFAM" id="SSF53448">
    <property type="entry name" value="Nucleotide-diphospho-sugar transferases"/>
    <property type="match status" value="2"/>
</dbReference>
<comment type="pathway">
    <text evidence="1">Cell wall biogenesis; cell wall polysaccharide biosynthesis.</text>
</comment>
<evidence type="ECO:0000256" key="1">
    <source>
        <dbReference type="ARBA" id="ARBA00004776"/>
    </source>
</evidence>
<name>A0A4Q2SK49_9ACTN</name>
<comment type="caution">
    <text evidence="6">The sequence shown here is derived from an EMBL/GenBank/DDBJ whole genome shotgun (WGS) entry which is preliminary data.</text>
</comment>
<dbReference type="AlphaFoldDB" id="A0A4Q2SK49"/>
<evidence type="ECO:0000256" key="4">
    <source>
        <dbReference type="ARBA" id="ARBA00022679"/>
    </source>
</evidence>
<dbReference type="GO" id="GO:0016757">
    <property type="term" value="F:glycosyltransferase activity"/>
    <property type="evidence" value="ECO:0007669"/>
    <property type="project" value="UniProtKB-KW"/>
</dbReference>
<dbReference type="InterPro" id="IPR029044">
    <property type="entry name" value="Nucleotide-diphossugar_trans"/>
</dbReference>